<dbReference type="STRING" id="1196353.SAMN05444921_12311"/>
<dbReference type="CDD" id="cd00009">
    <property type="entry name" value="AAA"/>
    <property type="match status" value="1"/>
</dbReference>
<dbReference type="Pfam" id="PF13203">
    <property type="entry name" value="DUF2201_N"/>
    <property type="match status" value="1"/>
</dbReference>
<dbReference type="SMART" id="SM00382">
    <property type="entry name" value="AAA"/>
    <property type="match status" value="1"/>
</dbReference>
<dbReference type="SUPFAM" id="SSF53300">
    <property type="entry name" value="vWA-like"/>
    <property type="match status" value="1"/>
</dbReference>
<proteinExistence type="predicted"/>
<dbReference type="Proteomes" id="UP000199063">
    <property type="component" value="Unassembled WGS sequence"/>
</dbReference>
<dbReference type="Pfam" id="PF09967">
    <property type="entry name" value="DUF2201"/>
    <property type="match status" value="1"/>
</dbReference>
<accession>A0A1G9ZYV1</accession>
<dbReference type="InterPro" id="IPR011704">
    <property type="entry name" value="ATPase_dyneun-rel_AAA"/>
</dbReference>
<dbReference type="InterPro" id="IPR025154">
    <property type="entry name" value="Put_metallopeptidase_dom"/>
</dbReference>
<dbReference type="AlphaFoldDB" id="A0A1G9ZYV1"/>
<dbReference type="Pfam" id="PF07728">
    <property type="entry name" value="AAA_5"/>
    <property type="match status" value="1"/>
</dbReference>
<reference evidence="4" key="1">
    <citation type="submission" date="2016-10" db="EMBL/GenBank/DDBJ databases">
        <authorList>
            <person name="Varghese N."/>
            <person name="Submissions S."/>
        </authorList>
    </citation>
    <scope>NUCLEOTIDE SEQUENCE [LARGE SCALE GENOMIC DNA]</scope>
    <source>
        <strain evidence="4">CGMCC 4.7042</strain>
    </source>
</reference>
<keyword evidence="4" id="KW-1185">Reference proteome</keyword>
<evidence type="ECO:0000313" key="4">
    <source>
        <dbReference type="Proteomes" id="UP000199063"/>
    </source>
</evidence>
<evidence type="ECO:0000313" key="3">
    <source>
        <dbReference type="EMBL" id="SDN26619.1"/>
    </source>
</evidence>
<dbReference type="SUPFAM" id="SSF52540">
    <property type="entry name" value="P-loop containing nucleoside triphosphate hydrolases"/>
    <property type="match status" value="1"/>
</dbReference>
<dbReference type="GO" id="GO:0005524">
    <property type="term" value="F:ATP binding"/>
    <property type="evidence" value="ECO:0007669"/>
    <property type="project" value="InterPro"/>
</dbReference>
<feature type="region of interest" description="Disordered" evidence="1">
    <location>
        <begin position="688"/>
        <end position="710"/>
    </location>
</feature>
<organism evidence="3 4">
    <name type="scientific">Streptomyces wuyuanensis</name>
    <dbReference type="NCBI Taxonomy" id="1196353"/>
    <lineage>
        <taxon>Bacteria</taxon>
        <taxon>Bacillati</taxon>
        <taxon>Actinomycetota</taxon>
        <taxon>Actinomycetes</taxon>
        <taxon>Kitasatosporales</taxon>
        <taxon>Streptomycetaceae</taxon>
        <taxon>Streptomyces</taxon>
    </lineage>
</organism>
<dbReference type="InterPro" id="IPR036465">
    <property type="entry name" value="vWFA_dom_sf"/>
</dbReference>
<dbReference type="Gene3D" id="3.40.50.300">
    <property type="entry name" value="P-loop containing nucleotide triphosphate hydrolases"/>
    <property type="match status" value="1"/>
</dbReference>
<sequence length="856" mass="91615">MTSRLSLADDLLSLLRTTTTEPRPDEQLEALTLAVSADLPVLLWGEPGIGKTAALNQLADSLGLPLTTVIASVHEPSDFSGLPIIGDDPEVRGVPMAPPQWAVELVRAGRGLLFLDELSTATPAVQAALLRVVLERRVGALQLPPGVRIVAAANPRASAADGWELSPPLANRFVHLYWVHDRDVVVRGLGGVWPRAELPRLAPELLPQAVDLARRAVCGFLDARPTLIHQLPNSETRRGGAWPSPRSWEAALTLLAFGTAASVSREVLALLVRGAVGDGPGLELLAHLDRMDLPDPESLLADPAAAELPVRGDLRQAVLEAVVAAVGARPERERWEAGWAVLVRALETGAPDLLVAPATVLASLRRDEWEVPQAVERLAGVIGLARRANRSVEKAAPRTPAGLAAGGAPMTEPMTKRPLPRPMPRPAPPPRRVRAMVPPEPAAVPSDPAEGAVLKLDMEKLLAARLHAVKVRPYLAAALFALHVVEDRAVPTMAVDAHWRCYVSPAFVALMPVEELAGVWVHEVSHLLRDHHGRGERYAREHEAYGPGERLRRNIAADFEINDDIYGEGLPRPTGAVLPSLLGLDDGLLMEEYLRTASLSGPAAELAWLDCGGGADGQARPWELGPDGAHGLSRQQRDAVRFRVAEGIRGRPGDAPEGWRRWADEAFHPPQPWRRLLGAAVRSAAGAQEAGANHSYRRPSRRSASVPGVLLPSLRPTPPRVCVVIDTSRSVSDAELGSALLEVAAISRAVGGRRDLVSVISCDAAAGIAVPICRAERIELIGGGGTDLRSGFERAQRSRPDVVVALTDGQTPWPSAQPPFRTVVGLFPRPMRAADENDPGYVPDAPPSWARVVTIG</sequence>
<evidence type="ECO:0000259" key="2">
    <source>
        <dbReference type="SMART" id="SM00382"/>
    </source>
</evidence>
<dbReference type="GO" id="GO:0016887">
    <property type="term" value="F:ATP hydrolysis activity"/>
    <property type="evidence" value="ECO:0007669"/>
    <property type="project" value="InterPro"/>
</dbReference>
<dbReference type="InterPro" id="IPR003593">
    <property type="entry name" value="AAA+_ATPase"/>
</dbReference>
<protein>
    <submittedName>
        <fullName evidence="3">Predicted metal-dependent peptidase</fullName>
    </submittedName>
</protein>
<evidence type="ECO:0000256" key="1">
    <source>
        <dbReference type="SAM" id="MobiDB-lite"/>
    </source>
</evidence>
<dbReference type="PANTHER" id="PTHR38730">
    <property type="entry name" value="SLL7028 PROTEIN"/>
    <property type="match status" value="1"/>
</dbReference>
<gene>
    <name evidence="3" type="ORF">SAMN05444921_12311</name>
</gene>
<dbReference type="InterPro" id="IPR027417">
    <property type="entry name" value="P-loop_NTPase"/>
</dbReference>
<name>A0A1G9ZYV1_9ACTN</name>
<feature type="region of interest" description="Disordered" evidence="1">
    <location>
        <begin position="393"/>
        <end position="428"/>
    </location>
</feature>
<dbReference type="EMBL" id="FNHI01000023">
    <property type="protein sequence ID" value="SDN26619.1"/>
    <property type="molecule type" value="Genomic_DNA"/>
</dbReference>
<dbReference type="InterPro" id="IPR018698">
    <property type="entry name" value="VWA-like_dom"/>
</dbReference>
<feature type="domain" description="AAA+ ATPase" evidence="2">
    <location>
        <begin position="37"/>
        <end position="183"/>
    </location>
</feature>
<dbReference type="PANTHER" id="PTHR38730:SF1">
    <property type="entry name" value="SLL7028 PROTEIN"/>
    <property type="match status" value="1"/>
</dbReference>